<dbReference type="RefSeq" id="WP_171089007.1">
    <property type="nucleotide sequence ID" value="NZ_CP053069.1"/>
</dbReference>
<dbReference type="AlphaFoldDB" id="A0A6M4GQG8"/>
<dbReference type="KEGG" id="uru:DSM104443_00344"/>
<dbReference type="PROSITE" id="PS51257">
    <property type="entry name" value="PROKAR_LIPOPROTEIN"/>
    <property type="match status" value="1"/>
</dbReference>
<dbReference type="PRINTS" id="PR01011">
    <property type="entry name" value="GLUTPROXDASE"/>
</dbReference>
<dbReference type="InterPro" id="IPR013766">
    <property type="entry name" value="Thioredoxin_domain"/>
</dbReference>
<organism evidence="8 9">
    <name type="scientific">Usitatibacter rugosus</name>
    <dbReference type="NCBI Taxonomy" id="2732067"/>
    <lineage>
        <taxon>Bacteria</taxon>
        <taxon>Pseudomonadati</taxon>
        <taxon>Pseudomonadota</taxon>
        <taxon>Betaproteobacteria</taxon>
        <taxon>Nitrosomonadales</taxon>
        <taxon>Usitatibacteraceae</taxon>
        <taxon>Usitatibacter</taxon>
    </lineage>
</organism>
<comment type="similarity">
    <text evidence="1 5">Belongs to the glutathione peroxidase family.</text>
</comment>
<dbReference type="SUPFAM" id="SSF52833">
    <property type="entry name" value="Thioredoxin-like"/>
    <property type="match status" value="1"/>
</dbReference>
<evidence type="ECO:0000256" key="1">
    <source>
        <dbReference type="ARBA" id="ARBA00006926"/>
    </source>
</evidence>
<evidence type="ECO:0000313" key="8">
    <source>
        <dbReference type="EMBL" id="QJR09306.1"/>
    </source>
</evidence>
<keyword evidence="3 5" id="KW-0560">Oxidoreductase</keyword>
<keyword evidence="2 5" id="KW-0575">Peroxidase</keyword>
<protein>
    <recommendedName>
        <fullName evidence="5">Glutathione peroxidase</fullName>
    </recommendedName>
</protein>
<evidence type="ECO:0000313" key="9">
    <source>
        <dbReference type="Proteomes" id="UP000501534"/>
    </source>
</evidence>
<dbReference type="PROSITE" id="PS51352">
    <property type="entry name" value="THIOREDOXIN_2"/>
    <property type="match status" value="1"/>
</dbReference>
<dbReference type="InterPro" id="IPR029759">
    <property type="entry name" value="GPX_AS"/>
</dbReference>
<evidence type="ECO:0000256" key="2">
    <source>
        <dbReference type="ARBA" id="ARBA00022559"/>
    </source>
</evidence>
<accession>A0A6M4GQG8</accession>
<name>A0A6M4GQG8_9PROT</name>
<evidence type="ECO:0000256" key="3">
    <source>
        <dbReference type="ARBA" id="ARBA00023002"/>
    </source>
</evidence>
<dbReference type="Pfam" id="PF00255">
    <property type="entry name" value="GSHPx"/>
    <property type="match status" value="1"/>
</dbReference>
<feature type="active site" evidence="4">
    <location>
        <position position="56"/>
    </location>
</feature>
<dbReference type="InterPro" id="IPR036249">
    <property type="entry name" value="Thioredoxin-like_sf"/>
</dbReference>
<dbReference type="EMBL" id="CP053069">
    <property type="protein sequence ID" value="QJR09306.1"/>
    <property type="molecule type" value="Genomic_DNA"/>
</dbReference>
<dbReference type="GO" id="GO:0034599">
    <property type="term" value="P:cellular response to oxidative stress"/>
    <property type="evidence" value="ECO:0007669"/>
    <property type="project" value="TreeGrafter"/>
</dbReference>
<reference evidence="8 9" key="1">
    <citation type="submission" date="2020-04" db="EMBL/GenBank/DDBJ databases">
        <title>Usitatibacter rugosus gen. nov., sp. nov. and Usitatibacter palustris sp. nov., novel members of Usitatibacteraceae fam. nov. within the order Nitrosomonadales isolated from soil.</title>
        <authorList>
            <person name="Huber K.J."/>
            <person name="Neumann-Schaal M."/>
            <person name="Geppert A."/>
            <person name="Luckner M."/>
            <person name="Wanner G."/>
            <person name="Overmann J."/>
        </authorList>
    </citation>
    <scope>NUCLEOTIDE SEQUENCE [LARGE SCALE GENOMIC DNA]</scope>
    <source>
        <strain evidence="8 9">0125_3</strain>
    </source>
</reference>
<evidence type="ECO:0000259" key="7">
    <source>
        <dbReference type="PROSITE" id="PS51352"/>
    </source>
</evidence>
<feature type="signal peptide" evidence="6">
    <location>
        <begin position="1"/>
        <end position="19"/>
    </location>
</feature>
<proteinExistence type="inferred from homology"/>
<dbReference type="PIRSF" id="PIRSF000303">
    <property type="entry name" value="Glutathion_perox"/>
    <property type="match status" value="1"/>
</dbReference>
<dbReference type="PANTHER" id="PTHR11592:SF78">
    <property type="entry name" value="GLUTATHIONE PEROXIDASE"/>
    <property type="match status" value="1"/>
</dbReference>
<dbReference type="InterPro" id="IPR000889">
    <property type="entry name" value="Glutathione_peroxidase"/>
</dbReference>
<dbReference type="CDD" id="cd00340">
    <property type="entry name" value="GSH_Peroxidase"/>
    <property type="match status" value="1"/>
</dbReference>
<feature type="chain" id="PRO_5026891389" description="Glutathione peroxidase" evidence="6">
    <location>
        <begin position="20"/>
        <end position="179"/>
    </location>
</feature>
<dbReference type="PANTHER" id="PTHR11592">
    <property type="entry name" value="GLUTATHIONE PEROXIDASE"/>
    <property type="match status" value="1"/>
</dbReference>
<evidence type="ECO:0000256" key="4">
    <source>
        <dbReference type="PIRSR" id="PIRSR000303-1"/>
    </source>
</evidence>
<dbReference type="PROSITE" id="PS00460">
    <property type="entry name" value="GLUTATHIONE_PEROXID_1"/>
    <property type="match status" value="1"/>
</dbReference>
<evidence type="ECO:0000256" key="5">
    <source>
        <dbReference type="RuleBase" id="RU000499"/>
    </source>
</evidence>
<keyword evidence="6" id="KW-0732">Signal</keyword>
<dbReference type="GO" id="GO:0004601">
    <property type="term" value="F:peroxidase activity"/>
    <property type="evidence" value="ECO:0007669"/>
    <property type="project" value="UniProtKB-KW"/>
</dbReference>
<evidence type="ECO:0000256" key="6">
    <source>
        <dbReference type="SAM" id="SignalP"/>
    </source>
</evidence>
<keyword evidence="9" id="KW-1185">Reference proteome</keyword>
<dbReference type="PROSITE" id="PS51355">
    <property type="entry name" value="GLUTATHIONE_PEROXID_3"/>
    <property type="match status" value="1"/>
</dbReference>
<feature type="domain" description="Thioredoxin" evidence="7">
    <location>
        <begin position="18"/>
        <end position="177"/>
    </location>
</feature>
<gene>
    <name evidence="8" type="primary">gpx1</name>
    <name evidence="8" type="ORF">DSM104443_00344</name>
</gene>
<dbReference type="Gene3D" id="3.40.30.10">
    <property type="entry name" value="Glutaredoxin"/>
    <property type="match status" value="1"/>
</dbReference>
<sequence length="179" mass="19598">MNLRLLAASLLLAPGLAAAACPTLLDQKLSTLQGKADDLCRYEGKVVLVVNTASYCGFTPQYEGLEKLYEKYQGQGLVVLGFPSNDFGKQEPGTNAEVADFCERTYKVRFPMYEKTVVTGTEATPLYKGLAAKTGEAPKWNFHKYVLNRKGEPVGSFNSRVKPDDPKLVETVENALAGR</sequence>
<dbReference type="Proteomes" id="UP000501534">
    <property type="component" value="Chromosome"/>
</dbReference>